<evidence type="ECO:0000256" key="1">
    <source>
        <dbReference type="SAM" id="SignalP"/>
    </source>
</evidence>
<keyword evidence="1" id="KW-0732">Signal</keyword>
<feature type="chain" id="PRO_5022071306" description="CHRD domain-containing protein" evidence="1">
    <location>
        <begin position="22"/>
        <end position="196"/>
    </location>
</feature>
<feature type="signal peptide" evidence="1">
    <location>
        <begin position="1"/>
        <end position="21"/>
    </location>
</feature>
<sequence length="196" mass="20369">MKRWASLIVVGFTLAAFTLFAPASSAQQRRALGLHVRFDLPQILQNTVLAGGKDVGVDGPTGDTVELTGSGEFTPGIGNAAGGGTFVHKPSDGTEVAHGVWVVTGFATWRPGGGSLPSILTDGIGEITETSAGIVALHVRLVPEGGESSLNAILEVHCHLPGASFDTEEGIRLIVGPFVFDQDPVLHGVTLFHILQ</sequence>
<name>A0A537IVC4_9BACT</name>
<gene>
    <name evidence="2" type="ORF">E6H05_06545</name>
</gene>
<evidence type="ECO:0008006" key="4">
    <source>
        <dbReference type="Google" id="ProtNLM"/>
    </source>
</evidence>
<dbReference type="EMBL" id="VBAP01000044">
    <property type="protein sequence ID" value="TMI75278.1"/>
    <property type="molecule type" value="Genomic_DNA"/>
</dbReference>
<dbReference type="AlphaFoldDB" id="A0A537IVC4"/>
<protein>
    <recommendedName>
        <fullName evidence="4">CHRD domain-containing protein</fullName>
    </recommendedName>
</protein>
<dbReference type="Proteomes" id="UP000318834">
    <property type="component" value="Unassembled WGS sequence"/>
</dbReference>
<evidence type="ECO:0000313" key="3">
    <source>
        <dbReference type="Proteomes" id="UP000318834"/>
    </source>
</evidence>
<accession>A0A537IVC4</accession>
<evidence type="ECO:0000313" key="2">
    <source>
        <dbReference type="EMBL" id="TMI75278.1"/>
    </source>
</evidence>
<proteinExistence type="predicted"/>
<comment type="caution">
    <text evidence="2">The sequence shown here is derived from an EMBL/GenBank/DDBJ whole genome shotgun (WGS) entry which is preliminary data.</text>
</comment>
<organism evidence="2 3">
    <name type="scientific">Candidatus Segetimicrobium genomatis</name>
    <dbReference type="NCBI Taxonomy" id="2569760"/>
    <lineage>
        <taxon>Bacteria</taxon>
        <taxon>Bacillati</taxon>
        <taxon>Candidatus Sysuimicrobiota</taxon>
        <taxon>Candidatus Sysuimicrobiia</taxon>
        <taxon>Candidatus Sysuimicrobiales</taxon>
        <taxon>Candidatus Segetimicrobiaceae</taxon>
        <taxon>Candidatus Segetimicrobium</taxon>
    </lineage>
</organism>
<reference evidence="2 3" key="1">
    <citation type="journal article" date="2019" name="Nat. Microbiol.">
        <title>Mediterranean grassland soil C-N compound turnover is dependent on rainfall and depth, and is mediated by genomically divergent microorganisms.</title>
        <authorList>
            <person name="Diamond S."/>
            <person name="Andeer P.F."/>
            <person name="Li Z."/>
            <person name="Crits-Christoph A."/>
            <person name="Burstein D."/>
            <person name="Anantharaman K."/>
            <person name="Lane K.R."/>
            <person name="Thomas B.C."/>
            <person name="Pan C."/>
            <person name="Northen T.R."/>
            <person name="Banfield J.F."/>
        </authorList>
    </citation>
    <scope>NUCLEOTIDE SEQUENCE [LARGE SCALE GENOMIC DNA]</scope>
    <source>
        <strain evidence="2">NP_8</strain>
    </source>
</reference>